<keyword evidence="5" id="KW-0808">Transferase</keyword>
<dbReference type="InterPro" id="IPR038614">
    <property type="entry name" value="GK_N_sf"/>
</dbReference>
<keyword evidence="7" id="KW-0418">Kinase</keyword>
<dbReference type="AlphaFoldDB" id="A0A182EHU8"/>
<dbReference type="FunFam" id="3.40.50.10180:FF:000001">
    <property type="entry name" value="Glycerate kinase"/>
    <property type="match status" value="1"/>
</dbReference>
<sequence>MIYRSVKKKFFVSVDREVLLRVGREEMLLTGSLVSNRLFYTKTLEMYLCIAMSDLRDLCIHAFQVAIDAAQPYQHVRDTLCLTNGVIKVGQRIYQVNHNVHLAAFGKAALDMVRGAEDALDGHIIEGIASVPRGTLQKLKNINLRTKFLEGATNNLPDEDACNNARLIEEMAEKLQTSNDIFLVLISGGGSALLSAPISSISLDDKRKTINAVTSRGAEIKQLNTVRKALSRLKGGKLAQIAHPAKTLAIIVSDIVGDPLEFIASGPTVITSPDNPDSITVLKELNAWNAISNSVQDALKKSHGMKSVQDVDVLNTIVLNNKIILLSLGEILKKDGYQCHVVSSVVAEDADSFGFQLANVINAVIAGKPFNEALQSMNIASANKTASFEDRIALLFGGECTVTIKGSGSGGRNQQIVLAALSKLLEQFDFGQEKVEFALMSAGTDGQDGPTDAAGAVLTSNDMRYIREAGSQWKKMVIDDYLNNNDSYNFWKKFNNGKSHIIFGPSGTNVMDVQLLLFNIK</sequence>
<evidence type="ECO:0000259" key="9">
    <source>
        <dbReference type="Pfam" id="PF05161"/>
    </source>
</evidence>
<feature type="domain" description="MOFRL" evidence="9">
    <location>
        <begin position="393"/>
        <end position="512"/>
    </location>
</feature>
<gene>
    <name evidence="11" type="ORF">NOO_LOCUS7674</name>
</gene>
<dbReference type="InterPro" id="IPR025286">
    <property type="entry name" value="MOFRL_assoc_dom"/>
</dbReference>
<accession>A0A182EHU8</accession>
<dbReference type="GO" id="GO:0005524">
    <property type="term" value="F:ATP binding"/>
    <property type="evidence" value="ECO:0007669"/>
    <property type="project" value="UniProtKB-KW"/>
</dbReference>
<name>A0A182EHU8_ONCOC</name>
<keyword evidence="6" id="KW-0547">Nucleotide-binding</keyword>
<evidence type="ECO:0000256" key="3">
    <source>
        <dbReference type="ARBA" id="ARBA00012101"/>
    </source>
</evidence>
<proteinExistence type="inferred from homology"/>
<evidence type="ECO:0000256" key="4">
    <source>
        <dbReference type="ARBA" id="ARBA00020720"/>
    </source>
</evidence>
<evidence type="ECO:0000256" key="7">
    <source>
        <dbReference type="ARBA" id="ARBA00022777"/>
    </source>
</evidence>
<dbReference type="InterPro" id="IPR039760">
    <property type="entry name" value="MOFRL_protein"/>
</dbReference>
<evidence type="ECO:0000313" key="13">
    <source>
        <dbReference type="WBParaSite" id="nOo.2.0.1.t07674-RA"/>
    </source>
</evidence>
<dbReference type="Proteomes" id="UP000271087">
    <property type="component" value="Unassembled WGS sequence"/>
</dbReference>
<dbReference type="Pfam" id="PF05161">
    <property type="entry name" value="MOFRL"/>
    <property type="match status" value="1"/>
</dbReference>
<dbReference type="WBParaSite" id="nOo.2.0.1.t07674-RA">
    <property type="protein sequence ID" value="nOo.2.0.1.t07674-RA"/>
    <property type="gene ID" value="nOo.2.0.1.g07674"/>
</dbReference>
<evidence type="ECO:0000256" key="1">
    <source>
        <dbReference type="ARBA" id="ARBA00000694"/>
    </source>
</evidence>
<dbReference type="Pfam" id="PF13660">
    <property type="entry name" value="DUF4147"/>
    <property type="match status" value="1"/>
</dbReference>
<protein>
    <recommendedName>
        <fullName evidence="4">Glycerate kinase</fullName>
        <ecNumber evidence="3">2.7.1.31</ecNumber>
    </recommendedName>
</protein>
<evidence type="ECO:0000313" key="12">
    <source>
        <dbReference type="Proteomes" id="UP000271087"/>
    </source>
</evidence>
<dbReference type="PANTHER" id="PTHR12227:SF0">
    <property type="entry name" value="GLYCERATE KINASE"/>
    <property type="match status" value="1"/>
</dbReference>
<evidence type="ECO:0000256" key="5">
    <source>
        <dbReference type="ARBA" id="ARBA00022679"/>
    </source>
</evidence>
<dbReference type="Gene3D" id="3.40.1480.10">
    <property type="entry name" value="MOFRL domain"/>
    <property type="match status" value="1"/>
</dbReference>
<dbReference type="GO" id="GO:0008887">
    <property type="term" value="F:glycerate kinase activity"/>
    <property type="evidence" value="ECO:0007669"/>
    <property type="project" value="UniProtKB-EC"/>
</dbReference>
<dbReference type="STRING" id="42157.A0A182EHU8"/>
<dbReference type="InterPro" id="IPR037035">
    <property type="entry name" value="GK-like_C_sf"/>
</dbReference>
<evidence type="ECO:0000259" key="10">
    <source>
        <dbReference type="Pfam" id="PF13660"/>
    </source>
</evidence>
<evidence type="ECO:0000256" key="8">
    <source>
        <dbReference type="ARBA" id="ARBA00022840"/>
    </source>
</evidence>
<organism evidence="13">
    <name type="scientific">Onchocerca ochengi</name>
    <name type="common">Filarial nematode worm</name>
    <dbReference type="NCBI Taxonomy" id="42157"/>
    <lineage>
        <taxon>Eukaryota</taxon>
        <taxon>Metazoa</taxon>
        <taxon>Ecdysozoa</taxon>
        <taxon>Nematoda</taxon>
        <taxon>Chromadorea</taxon>
        <taxon>Rhabditida</taxon>
        <taxon>Spirurina</taxon>
        <taxon>Spiruromorpha</taxon>
        <taxon>Filarioidea</taxon>
        <taxon>Onchocercidae</taxon>
        <taxon>Onchocerca</taxon>
    </lineage>
</organism>
<evidence type="ECO:0000256" key="2">
    <source>
        <dbReference type="ARBA" id="ARBA00005393"/>
    </source>
</evidence>
<reference evidence="13" key="1">
    <citation type="submission" date="2016-06" db="UniProtKB">
        <authorList>
            <consortium name="WormBaseParasite"/>
        </authorList>
    </citation>
    <scope>IDENTIFICATION</scope>
</reference>
<dbReference type="EMBL" id="UYRW01002842">
    <property type="protein sequence ID" value="VDK86940.1"/>
    <property type="molecule type" value="Genomic_DNA"/>
</dbReference>
<dbReference type="OrthoDB" id="44918at2759"/>
<comment type="similarity">
    <text evidence="2">Belongs to the glycerate kinase type-2 family.</text>
</comment>
<evidence type="ECO:0000256" key="6">
    <source>
        <dbReference type="ARBA" id="ARBA00022741"/>
    </source>
</evidence>
<dbReference type="SUPFAM" id="SSF82544">
    <property type="entry name" value="GckA/TtuD-like"/>
    <property type="match status" value="1"/>
</dbReference>
<dbReference type="EC" id="2.7.1.31" evidence="3"/>
<reference evidence="11 12" key="2">
    <citation type="submission" date="2018-08" db="EMBL/GenBank/DDBJ databases">
        <authorList>
            <person name="Laetsch R D."/>
            <person name="Stevens L."/>
            <person name="Kumar S."/>
            <person name="Blaxter L. M."/>
        </authorList>
    </citation>
    <scope>NUCLEOTIDE SEQUENCE [LARGE SCALE GENOMIC DNA]</scope>
</reference>
<dbReference type="PANTHER" id="PTHR12227">
    <property type="entry name" value="GLYCERATE KINASE"/>
    <property type="match status" value="1"/>
</dbReference>
<keyword evidence="8" id="KW-0067">ATP-binding</keyword>
<dbReference type="Gene3D" id="3.40.50.10180">
    <property type="entry name" value="Glycerate kinase, MOFRL-like N-terminal domain"/>
    <property type="match status" value="1"/>
</dbReference>
<dbReference type="GO" id="GO:0005737">
    <property type="term" value="C:cytoplasm"/>
    <property type="evidence" value="ECO:0007669"/>
    <property type="project" value="TreeGrafter"/>
</dbReference>
<comment type="catalytic activity">
    <reaction evidence="1">
        <text>(R)-glycerate + ATP = (2R)-3-phosphoglycerate + ADP + H(+)</text>
        <dbReference type="Rhea" id="RHEA:23516"/>
        <dbReference type="ChEBI" id="CHEBI:15378"/>
        <dbReference type="ChEBI" id="CHEBI:16659"/>
        <dbReference type="ChEBI" id="CHEBI:30616"/>
        <dbReference type="ChEBI" id="CHEBI:58272"/>
        <dbReference type="ChEBI" id="CHEBI:456216"/>
        <dbReference type="EC" id="2.7.1.31"/>
    </reaction>
</comment>
<evidence type="ECO:0000313" key="11">
    <source>
        <dbReference type="EMBL" id="VDK86940.1"/>
    </source>
</evidence>
<feature type="domain" description="MOFRL-associated" evidence="10">
    <location>
        <begin position="61"/>
        <end position="300"/>
    </location>
</feature>
<keyword evidence="12" id="KW-1185">Reference proteome</keyword>
<dbReference type="InterPro" id="IPR007835">
    <property type="entry name" value="MOFRL"/>
</dbReference>